<proteinExistence type="predicted"/>
<evidence type="ECO:0000313" key="4">
    <source>
        <dbReference type="Proteomes" id="UP000597338"/>
    </source>
</evidence>
<dbReference type="InterPro" id="IPR032701">
    <property type="entry name" value="Prok-E2_B_dom"/>
</dbReference>
<dbReference type="InterPro" id="IPR000594">
    <property type="entry name" value="ThiF_NAD_FAD-bd"/>
</dbReference>
<dbReference type="Pfam" id="PF00899">
    <property type="entry name" value="ThiF"/>
    <property type="match status" value="1"/>
</dbReference>
<organism evidence="3 4">
    <name type="scientific">Parapedobacter defluvii</name>
    <dbReference type="NCBI Taxonomy" id="2045106"/>
    <lineage>
        <taxon>Bacteria</taxon>
        <taxon>Pseudomonadati</taxon>
        <taxon>Bacteroidota</taxon>
        <taxon>Sphingobacteriia</taxon>
        <taxon>Sphingobacteriales</taxon>
        <taxon>Sphingobacteriaceae</taxon>
        <taxon>Parapedobacter</taxon>
    </lineage>
</organism>
<dbReference type="InterPro" id="IPR035985">
    <property type="entry name" value="Ubiquitin-activating_enz"/>
</dbReference>
<dbReference type="Gene3D" id="3.40.50.720">
    <property type="entry name" value="NAD(P)-binding Rossmann-like Domain"/>
    <property type="match status" value="1"/>
</dbReference>
<name>A0ABQ1L206_9SPHI</name>
<dbReference type="EMBL" id="BMIK01000001">
    <property type="protein sequence ID" value="GGC18164.1"/>
    <property type="molecule type" value="Genomic_DNA"/>
</dbReference>
<feature type="domain" description="THIF-type NAD/FAD binding fold" evidence="1">
    <location>
        <begin position="326"/>
        <end position="466"/>
    </location>
</feature>
<sequence length="565" mass="65761">MVDKIFEAVARTENCETVRDVSSLRNKNLKEFDHVIIVDTEVTLGGKLREIKLYIALPFNLRVNLPKIFIDEESYAPIKYIPHVNSDLSICMQDESENYYYSLADLPTIVLDFVRRAKEIIRIKDDAEEMRVEFEREFQAYWSVKYSTKDEILLTGFSLIDEDSNEEVKAIRLKSKIGVYEYVIFNSDKRFESLKHYLENCQIRYTDTPVFEVNYEQIEPPFDLSYFNSARYLAEIDAVKLLRSSLNQSKGNDCLFIFRNAHNEFFGWMYPKFNILPAGYRKKSNWERLNLNPARNFSVKRIAFSNLNQERLYRRTAGELPETVHSVNVIGLGSVGSNLLHFLSKAQIGEYHLVDNDVFKVENVLRHNFSFSCISHYKTAVAKRYLLDANPFIAVSTHEKDITKLLIEDPAFFERSDYSFVIIGVRRTEEYILDYLIARSSQKPVFIIWVEPYLASGQMMYITPNKFTEAKVLLNEYPFHVIEHGDELFLKEGSCQSGYYPYSETYLTMFLSRIFPEIYGIIVKGENADSKMFSWMGDTDFLLSKGVNISKGICDAPYSLKITPF</sequence>
<evidence type="ECO:0000259" key="1">
    <source>
        <dbReference type="Pfam" id="PF00899"/>
    </source>
</evidence>
<comment type="caution">
    <text evidence="3">The sequence shown here is derived from an EMBL/GenBank/DDBJ whole genome shotgun (WGS) entry which is preliminary data.</text>
</comment>
<gene>
    <name evidence="3" type="ORF">GCM10011386_07640</name>
</gene>
<keyword evidence="4" id="KW-1185">Reference proteome</keyword>
<dbReference type="Pfam" id="PF14461">
    <property type="entry name" value="Prok-E2_B"/>
    <property type="match status" value="1"/>
</dbReference>
<reference evidence="4" key="1">
    <citation type="journal article" date="2019" name="Int. J. Syst. Evol. Microbiol.">
        <title>The Global Catalogue of Microorganisms (GCM) 10K type strain sequencing project: providing services to taxonomists for standard genome sequencing and annotation.</title>
        <authorList>
            <consortium name="The Broad Institute Genomics Platform"/>
            <consortium name="The Broad Institute Genome Sequencing Center for Infectious Disease"/>
            <person name="Wu L."/>
            <person name="Ma J."/>
        </authorList>
    </citation>
    <scope>NUCLEOTIDE SEQUENCE [LARGE SCALE GENOMIC DNA]</scope>
    <source>
        <strain evidence="4">CGMCC 1.15342</strain>
    </source>
</reference>
<accession>A0ABQ1L206</accession>
<evidence type="ECO:0000259" key="2">
    <source>
        <dbReference type="Pfam" id="PF14461"/>
    </source>
</evidence>
<protein>
    <recommendedName>
        <fullName evidence="5">ThiF family protein</fullName>
    </recommendedName>
</protein>
<dbReference type="RefSeq" id="WP_188747517.1">
    <property type="nucleotide sequence ID" value="NZ_BMIK01000001.1"/>
</dbReference>
<feature type="domain" description="Prokaryotic E2 family B" evidence="2">
    <location>
        <begin position="41"/>
        <end position="145"/>
    </location>
</feature>
<dbReference type="Proteomes" id="UP000597338">
    <property type="component" value="Unassembled WGS sequence"/>
</dbReference>
<evidence type="ECO:0008006" key="5">
    <source>
        <dbReference type="Google" id="ProtNLM"/>
    </source>
</evidence>
<dbReference type="SUPFAM" id="SSF69572">
    <property type="entry name" value="Activating enzymes of the ubiquitin-like proteins"/>
    <property type="match status" value="1"/>
</dbReference>
<evidence type="ECO:0000313" key="3">
    <source>
        <dbReference type="EMBL" id="GGC18164.1"/>
    </source>
</evidence>